<reference evidence="1" key="2">
    <citation type="submission" date="2025-08" db="UniProtKB">
        <authorList>
            <consortium name="Ensembl"/>
        </authorList>
    </citation>
    <scope>IDENTIFICATION</scope>
</reference>
<name>H3B7D7_LATCH</name>
<dbReference type="InParanoid" id="H3B7D7"/>
<dbReference type="PANTHER" id="PTHR36292">
    <property type="entry name" value="UPF0575 PROTEIN C19ORF67"/>
    <property type="match status" value="1"/>
</dbReference>
<reference evidence="2" key="1">
    <citation type="submission" date="2011-08" db="EMBL/GenBank/DDBJ databases">
        <title>The draft genome of Latimeria chalumnae.</title>
        <authorList>
            <person name="Di Palma F."/>
            <person name="Alfoldi J."/>
            <person name="Johnson J."/>
            <person name="Berlin A."/>
            <person name="Gnerre S."/>
            <person name="Jaffe D."/>
            <person name="MacCallum I."/>
            <person name="Young S."/>
            <person name="Walker B.J."/>
            <person name="Lander E."/>
            <person name="Lindblad-Toh K."/>
        </authorList>
    </citation>
    <scope>NUCLEOTIDE SEQUENCE [LARGE SCALE GENOMIC DNA]</scope>
    <source>
        <strain evidence="2">Wild caught</strain>
    </source>
</reference>
<protein>
    <submittedName>
        <fullName evidence="1">Uncharacterized protein</fullName>
    </submittedName>
</protein>
<dbReference type="FunCoup" id="H3B7D7">
    <property type="interactions" value="11"/>
</dbReference>
<evidence type="ECO:0000313" key="1">
    <source>
        <dbReference type="Ensembl" id="ENSLACP00000017808.1"/>
    </source>
</evidence>
<organism evidence="1 2">
    <name type="scientific">Latimeria chalumnae</name>
    <name type="common">Coelacanth</name>
    <dbReference type="NCBI Taxonomy" id="7897"/>
    <lineage>
        <taxon>Eukaryota</taxon>
        <taxon>Metazoa</taxon>
        <taxon>Chordata</taxon>
        <taxon>Craniata</taxon>
        <taxon>Vertebrata</taxon>
        <taxon>Euteleostomi</taxon>
        <taxon>Coelacanthiformes</taxon>
        <taxon>Coelacanthidae</taxon>
        <taxon>Latimeria</taxon>
    </lineage>
</organism>
<dbReference type="HOGENOM" id="CLU_069377_0_0_1"/>
<dbReference type="AlphaFoldDB" id="H3B7D7"/>
<keyword evidence="2" id="KW-1185">Reference proteome</keyword>
<proteinExistence type="predicted"/>
<accession>H3B7D7</accession>
<reference evidence="1" key="3">
    <citation type="submission" date="2025-09" db="UniProtKB">
        <authorList>
            <consortium name="Ensembl"/>
        </authorList>
    </citation>
    <scope>IDENTIFICATION</scope>
</reference>
<dbReference type="Pfam" id="PF11771">
    <property type="entry name" value="DUF3314"/>
    <property type="match status" value="1"/>
</dbReference>
<dbReference type="eggNOG" id="ENOG502R1CJ">
    <property type="taxonomic scope" value="Eukaryota"/>
</dbReference>
<dbReference type="EMBL" id="AFYH01069207">
    <property type="status" value="NOT_ANNOTATED_CDS"/>
    <property type="molecule type" value="Genomic_DNA"/>
</dbReference>
<gene>
    <name evidence="1" type="primary">C6H19orf67</name>
</gene>
<dbReference type="Ensembl" id="ENSLACT00000017938.1">
    <property type="protein sequence ID" value="ENSLACP00000017808.1"/>
    <property type="gene ID" value="ENSLACG00000015686.1"/>
</dbReference>
<dbReference type="InterPro" id="IPR021748">
    <property type="entry name" value="DUF3314"/>
</dbReference>
<evidence type="ECO:0000313" key="2">
    <source>
        <dbReference type="Proteomes" id="UP000008672"/>
    </source>
</evidence>
<dbReference type="Proteomes" id="UP000008672">
    <property type="component" value="Unassembled WGS sequence"/>
</dbReference>
<dbReference type="GeneTree" id="ENSGT00390000009916"/>
<dbReference type="EMBL" id="AFYH01069208">
    <property type="status" value="NOT_ANNOTATED_CDS"/>
    <property type="molecule type" value="Genomic_DNA"/>
</dbReference>
<sequence length="304" mass="34777">NPLSQPASQGKSSAAPAGAMMDEKLQPIEQQLKYLLKKAEEFQMHLLYSRDRIRKEEFARAVPVFLQTCQPYFEYLESTVRSVLPGKKLLPNYIQKRLLQFSQQLASSLEQLVLMFASFGYILLEETDPCSISCFYRGQFRLGPSYHVSIFRYCIGTPYTAALEPRHLYKRMRWNVDIMEELSNGDGSEPRTEFYFLCYRDTEPELGVTNQSAAKNVTTTKPHRLWSIGRWIQTEPDPTQSDLFSWILCKQPKGDYESLLTIGFEEPSQILATDLLVELLTNQVSGQATTVYVQNSMNESASSS</sequence>
<dbReference type="OMA" id="WHLETIP"/>
<dbReference type="PANTHER" id="PTHR36292:SF1">
    <property type="entry name" value="UPF0575 PROTEIN C19ORF67"/>
    <property type="match status" value="1"/>
</dbReference>